<dbReference type="EMBL" id="GG697372">
    <property type="protein sequence ID" value="EFQ33674.1"/>
    <property type="molecule type" value="Genomic_DNA"/>
</dbReference>
<evidence type="ECO:0000313" key="3">
    <source>
        <dbReference type="EMBL" id="EFQ33674.1"/>
    </source>
</evidence>
<organism evidence="4">
    <name type="scientific">Colletotrichum graminicola (strain M1.001 / M2 / FGSC 10212)</name>
    <name type="common">Maize anthracnose fungus</name>
    <name type="synonym">Glomerella graminicola</name>
    <dbReference type="NCBI Taxonomy" id="645133"/>
    <lineage>
        <taxon>Eukaryota</taxon>
        <taxon>Fungi</taxon>
        <taxon>Dikarya</taxon>
        <taxon>Ascomycota</taxon>
        <taxon>Pezizomycotina</taxon>
        <taxon>Sordariomycetes</taxon>
        <taxon>Hypocreomycetidae</taxon>
        <taxon>Glomerellales</taxon>
        <taxon>Glomerellaceae</taxon>
        <taxon>Colletotrichum</taxon>
        <taxon>Colletotrichum graminicola species complex</taxon>
    </lineage>
</organism>
<dbReference type="OrthoDB" id="10257049at2759"/>
<sequence>MGLLRVGKTTAPSSVSADQFNPSSSEETQSNHMHKKEALLIWGASSIVGTMGVQTARWLREDRDSPVAAVYAVTGAANQRYVSSLGADCVFDHKAPQVVDAVVSAAKEGGLVIRHCILATGELSLCQAVLQAFVESGCGKEGQKSKIGSAPVIPHDAEEQEGVEIIFVEPSTDERERLAQFRYWMGTWLKENLAKGIIWPSPEPKVVGRGLGSLNEGLDMLRQGVSCSKLVVEIAR</sequence>
<dbReference type="HOGENOM" id="CLU_1175337_0_0_1"/>
<feature type="region of interest" description="Disordered" evidence="2">
    <location>
        <begin position="1"/>
        <end position="32"/>
    </location>
</feature>
<dbReference type="PANTHER" id="PTHR45348:SF2">
    <property type="entry name" value="ZINC-TYPE ALCOHOL DEHYDROGENASE-LIKE PROTEIN C2E1P3.01"/>
    <property type="match status" value="1"/>
</dbReference>
<dbReference type="STRING" id="645133.E3QS36"/>
<accession>E3QS36</accession>
<dbReference type="AlphaFoldDB" id="E3QS36"/>
<evidence type="ECO:0000313" key="4">
    <source>
        <dbReference type="Proteomes" id="UP000008782"/>
    </source>
</evidence>
<proteinExistence type="predicted"/>
<feature type="compositionally biased region" description="Polar residues" evidence="2">
    <location>
        <begin position="10"/>
        <end position="31"/>
    </location>
</feature>
<evidence type="ECO:0000256" key="1">
    <source>
        <dbReference type="ARBA" id="ARBA00023002"/>
    </source>
</evidence>
<dbReference type="VEuPathDB" id="FungiDB:GLRG_08603"/>
<name>E3QS36_COLGM</name>
<dbReference type="RefSeq" id="XP_008097694.1">
    <property type="nucleotide sequence ID" value="XM_008099503.1"/>
</dbReference>
<dbReference type="GeneID" id="24413968"/>
<dbReference type="InterPro" id="IPR047122">
    <property type="entry name" value="Trans-enoyl_RdTase-like"/>
</dbReference>
<dbReference type="GO" id="GO:0016651">
    <property type="term" value="F:oxidoreductase activity, acting on NAD(P)H"/>
    <property type="evidence" value="ECO:0007669"/>
    <property type="project" value="InterPro"/>
</dbReference>
<evidence type="ECO:0000256" key="2">
    <source>
        <dbReference type="SAM" id="MobiDB-lite"/>
    </source>
</evidence>
<dbReference type="PANTHER" id="PTHR45348">
    <property type="entry name" value="HYPOTHETICAL OXIDOREDUCTASE (EUROFUNG)"/>
    <property type="match status" value="1"/>
</dbReference>
<reference evidence="4" key="1">
    <citation type="journal article" date="2012" name="Nat. Genet.">
        <title>Lifestyle transitions in plant pathogenic Colletotrichum fungi deciphered by genome and transcriptome analyses.</title>
        <authorList>
            <person name="O'Connell R.J."/>
            <person name="Thon M.R."/>
            <person name="Hacquard S."/>
            <person name="Amyotte S.G."/>
            <person name="Kleemann J."/>
            <person name="Torres M.F."/>
            <person name="Damm U."/>
            <person name="Buiate E.A."/>
            <person name="Epstein L."/>
            <person name="Alkan N."/>
            <person name="Altmueller J."/>
            <person name="Alvarado-Balderrama L."/>
            <person name="Bauser C.A."/>
            <person name="Becker C."/>
            <person name="Birren B.W."/>
            <person name="Chen Z."/>
            <person name="Choi J."/>
            <person name="Crouch J.A."/>
            <person name="Duvick J.P."/>
            <person name="Farman M.A."/>
            <person name="Gan P."/>
            <person name="Heiman D."/>
            <person name="Henrissat B."/>
            <person name="Howard R.J."/>
            <person name="Kabbage M."/>
            <person name="Koch C."/>
            <person name="Kracher B."/>
            <person name="Kubo Y."/>
            <person name="Law A.D."/>
            <person name="Lebrun M.-H."/>
            <person name="Lee Y.-H."/>
            <person name="Miyara I."/>
            <person name="Moore N."/>
            <person name="Neumann U."/>
            <person name="Nordstroem K."/>
            <person name="Panaccione D.G."/>
            <person name="Panstruga R."/>
            <person name="Place M."/>
            <person name="Proctor R.H."/>
            <person name="Prusky D."/>
            <person name="Rech G."/>
            <person name="Reinhardt R."/>
            <person name="Rollins J.A."/>
            <person name="Rounsley S."/>
            <person name="Schardl C.L."/>
            <person name="Schwartz D.C."/>
            <person name="Shenoy N."/>
            <person name="Shirasu K."/>
            <person name="Sikhakolli U.R."/>
            <person name="Stueber K."/>
            <person name="Sukno S.A."/>
            <person name="Sweigard J.A."/>
            <person name="Takano Y."/>
            <person name="Takahara H."/>
            <person name="Trail F."/>
            <person name="van der Does H.C."/>
            <person name="Voll L.M."/>
            <person name="Will I."/>
            <person name="Young S."/>
            <person name="Zeng Q."/>
            <person name="Zhang J."/>
            <person name="Zhou S."/>
            <person name="Dickman M.B."/>
            <person name="Schulze-Lefert P."/>
            <person name="Ver Loren van Themaat E."/>
            <person name="Ma L.-J."/>
            <person name="Vaillancourt L.J."/>
        </authorList>
    </citation>
    <scope>NUCLEOTIDE SEQUENCE [LARGE SCALE GENOMIC DNA]</scope>
    <source>
        <strain evidence="4">M1.001 / M2 / FGSC 10212</strain>
    </source>
</reference>
<dbReference type="Gene3D" id="3.90.180.10">
    <property type="entry name" value="Medium-chain alcohol dehydrogenases, catalytic domain"/>
    <property type="match status" value="1"/>
</dbReference>
<dbReference type="SUPFAM" id="SSF51735">
    <property type="entry name" value="NAD(P)-binding Rossmann-fold domains"/>
    <property type="match status" value="1"/>
</dbReference>
<dbReference type="Proteomes" id="UP000008782">
    <property type="component" value="Unassembled WGS sequence"/>
</dbReference>
<dbReference type="Gene3D" id="3.40.50.720">
    <property type="entry name" value="NAD(P)-binding Rossmann-like Domain"/>
    <property type="match status" value="1"/>
</dbReference>
<keyword evidence="1" id="KW-0560">Oxidoreductase</keyword>
<protein>
    <submittedName>
        <fullName evidence="3">Delta-aminolevulinic acid dehydratase</fullName>
    </submittedName>
</protein>
<gene>
    <name evidence="3" type="ORF">GLRG_08603</name>
</gene>
<dbReference type="eggNOG" id="KOG1198">
    <property type="taxonomic scope" value="Eukaryota"/>
</dbReference>
<keyword evidence="4" id="KW-1185">Reference proteome</keyword>
<dbReference type="InterPro" id="IPR036291">
    <property type="entry name" value="NAD(P)-bd_dom_sf"/>
</dbReference>